<proteinExistence type="predicted"/>
<dbReference type="PANTHER" id="PTHR37846">
    <property type="entry name" value="YALI0B21296P"/>
    <property type="match status" value="1"/>
</dbReference>
<dbReference type="Pfam" id="PF24841">
    <property type="entry name" value="DUF7719"/>
    <property type="match status" value="1"/>
</dbReference>
<dbReference type="STRING" id="348802.A0A0D2C591"/>
<dbReference type="GeneID" id="25322200"/>
<name>A0A0D2C591_9EURO</name>
<protein>
    <recommendedName>
        <fullName evidence="3">DUF7719 domain-containing protein</fullName>
    </recommendedName>
</protein>
<dbReference type="OrthoDB" id="5597489at2759"/>
<feature type="transmembrane region" description="Helical" evidence="2">
    <location>
        <begin position="158"/>
        <end position="177"/>
    </location>
</feature>
<feature type="transmembrane region" description="Helical" evidence="2">
    <location>
        <begin position="270"/>
        <end position="296"/>
    </location>
</feature>
<feature type="region of interest" description="Disordered" evidence="1">
    <location>
        <begin position="50"/>
        <end position="87"/>
    </location>
</feature>
<feature type="domain" description="DUF7719" evidence="3">
    <location>
        <begin position="233"/>
        <end position="301"/>
    </location>
</feature>
<sequence>MRNSMVRPLLPQPPTCNFGAASNFQINSLPAQEHSTLRKKAFCRRIHLNSVKKKEMNRKQRRAKGSGSPAIASADDIPLSKPDSPRAKTQTKTLFEIAAERQAELTGRSDGRGAISQTPIKPENIVQVKIGDDGRIQPDPSSLSSELANMPETPWLDALLLAASLSAIHFTLEVLTVHQYAQDLHFPPIFAHTLLVAFPTLTVMVALFHGLLLPESITAGISPRVRLGVLTLRQIAYVLVANVAGCYLIALTNDKGYYAVMKDAPSIGTIWVWAVLELGLLGALAGVIGPGVYAWWNGYGIF</sequence>
<dbReference type="PANTHER" id="PTHR37846:SF1">
    <property type="entry name" value="DEACETYLASE-LIKE PROTEIN"/>
    <property type="match status" value="1"/>
</dbReference>
<keyword evidence="5" id="KW-1185">Reference proteome</keyword>
<dbReference type="InterPro" id="IPR056136">
    <property type="entry name" value="DUF7719"/>
</dbReference>
<feature type="transmembrane region" description="Helical" evidence="2">
    <location>
        <begin position="225"/>
        <end position="250"/>
    </location>
</feature>
<evidence type="ECO:0000313" key="5">
    <source>
        <dbReference type="Proteomes" id="UP000054342"/>
    </source>
</evidence>
<reference evidence="4 5" key="1">
    <citation type="submission" date="2015-01" db="EMBL/GenBank/DDBJ databases">
        <title>The Genome Sequence of Exophiala xenobiotica CBS118157.</title>
        <authorList>
            <consortium name="The Broad Institute Genomics Platform"/>
            <person name="Cuomo C."/>
            <person name="de Hoog S."/>
            <person name="Gorbushina A."/>
            <person name="Stielow B."/>
            <person name="Teixiera M."/>
            <person name="Abouelleil A."/>
            <person name="Chapman S.B."/>
            <person name="Priest M."/>
            <person name="Young S.K."/>
            <person name="Wortman J."/>
            <person name="Nusbaum C."/>
            <person name="Birren B."/>
        </authorList>
    </citation>
    <scope>NUCLEOTIDE SEQUENCE [LARGE SCALE GENOMIC DNA]</scope>
    <source>
        <strain evidence="4 5">CBS 118157</strain>
    </source>
</reference>
<evidence type="ECO:0000256" key="2">
    <source>
        <dbReference type="SAM" id="Phobius"/>
    </source>
</evidence>
<dbReference type="Proteomes" id="UP000054342">
    <property type="component" value="Unassembled WGS sequence"/>
</dbReference>
<keyword evidence="2" id="KW-1133">Transmembrane helix</keyword>
<accession>A0A0D2C591</accession>
<evidence type="ECO:0000313" key="4">
    <source>
        <dbReference type="EMBL" id="KIW60041.1"/>
    </source>
</evidence>
<gene>
    <name evidence="4" type="ORF">PV05_00292</name>
</gene>
<evidence type="ECO:0000256" key="1">
    <source>
        <dbReference type="SAM" id="MobiDB-lite"/>
    </source>
</evidence>
<feature type="transmembrane region" description="Helical" evidence="2">
    <location>
        <begin position="189"/>
        <end position="213"/>
    </location>
</feature>
<dbReference type="HOGENOM" id="CLU_074873_0_0_1"/>
<evidence type="ECO:0000259" key="3">
    <source>
        <dbReference type="Pfam" id="PF24841"/>
    </source>
</evidence>
<keyword evidence="2" id="KW-0812">Transmembrane</keyword>
<dbReference type="EMBL" id="KN847317">
    <property type="protein sequence ID" value="KIW60041.1"/>
    <property type="molecule type" value="Genomic_DNA"/>
</dbReference>
<organism evidence="4 5">
    <name type="scientific">Exophiala xenobiotica</name>
    <dbReference type="NCBI Taxonomy" id="348802"/>
    <lineage>
        <taxon>Eukaryota</taxon>
        <taxon>Fungi</taxon>
        <taxon>Dikarya</taxon>
        <taxon>Ascomycota</taxon>
        <taxon>Pezizomycotina</taxon>
        <taxon>Eurotiomycetes</taxon>
        <taxon>Chaetothyriomycetidae</taxon>
        <taxon>Chaetothyriales</taxon>
        <taxon>Herpotrichiellaceae</taxon>
        <taxon>Exophiala</taxon>
    </lineage>
</organism>
<dbReference type="AlphaFoldDB" id="A0A0D2C591"/>
<keyword evidence="2" id="KW-0472">Membrane</keyword>
<dbReference type="RefSeq" id="XP_013320625.1">
    <property type="nucleotide sequence ID" value="XM_013465171.1"/>
</dbReference>